<reference evidence="2" key="1">
    <citation type="journal article" date="2015" name="Nature">
        <title>Complex archaea that bridge the gap between prokaryotes and eukaryotes.</title>
        <authorList>
            <person name="Spang A."/>
            <person name="Saw J.H."/>
            <person name="Jorgensen S.L."/>
            <person name="Zaremba-Niedzwiedzka K."/>
            <person name="Martijn J."/>
            <person name="Lind A.E."/>
            <person name="van Eijk R."/>
            <person name="Schleper C."/>
            <person name="Guy L."/>
            <person name="Ettema T.J."/>
        </authorList>
    </citation>
    <scope>NUCLEOTIDE SEQUENCE</scope>
</reference>
<protein>
    <submittedName>
        <fullName evidence="2">Uncharacterized protein</fullName>
    </submittedName>
</protein>
<evidence type="ECO:0000256" key="1">
    <source>
        <dbReference type="SAM" id="Phobius"/>
    </source>
</evidence>
<evidence type="ECO:0000313" key="2">
    <source>
        <dbReference type="EMBL" id="KKK71901.1"/>
    </source>
</evidence>
<gene>
    <name evidence="2" type="ORF">LCGC14_2909300</name>
</gene>
<organism evidence="2">
    <name type="scientific">marine sediment metagenome</name>
    <dbReference type="NCBI Taxonomy" id="412755"/>
    <lineage>
        <taxon>unclassified sequences</taxon>
        <taxon>metagenomes</taxon>
        <taxon>ecological metagenomes</taxon>
    </lineage>
</organism>
<sequence length="110" mass="11967">MTEEKQTILKKNGQVAAAMIAAMIGVLSLGISHTISVLSKDAKLFIHEIGKAWIPGAEGIGPYSGKESLMLIGWGLSWLILYFALRNRDVKLTYYTVIFMIGVGIATLLV</sequence>
<feature type="transmembrane region" description="Helical" evidence="1">
    <location>
        <begin position="68"/>
        <end position="85"/>
    </location>
</feature>
<dbReference type="EMBL" id="LAZR01057524">
    <property type="protein sequence ID" value="KKK71901.1"/>
    <property type="molecule type" value="Genomic_DNA"/>
</dbReference>
<feature type="non-terminal residue" evidence="2">
    <location>
        <position position="110"/>
    </location>
</feature>
<dbReference type="AlphaFoldDB" id="A0A0F9AIB7"/>
<name>A0A0F9AIB7_9ZZZZ</name>
<keyword evidence="1" id="KW-0472">Membrane</keyword>
<feature type="transmembrane region" description="Helical" evidence="1">
    <location>
        <begin position="92"/>
        <end position="109"/>
    </location>
</feature>
<accession>A0A0F9AIB7</accession>
<comment type="caution">
    <text evidence="2">The sequence shown here is derived from an EMBL/GenBank/DDBJ whole genome shotgun (WGS) entry which is preliminary data.</text>
</comment>
<proteinExistence type="predicted"/>
<keyword evidence="1" id="KW-1133">Transmembrane helix</keyword>
<feature type="transmembrane region" description="Helical" evidence="1">
    <location>
        <begin position="15"/>
        <end position="35"/>
    </location>
</feature>
<keyword evidence="1" id="KW-0812">Transmembrane</keyword>